<evidence type="ECO:0000256" key="5">
    <source>
        <dbReference type="ARBA" id="ARBA00022777"/>
    </source>
</evidence>
<proteinExistence type="predicted"/>
<keyword evidence="5" id="KW-0418">Kinase</keyword>
<gene>
    <name evidence="10" type="ORF">Atai01_17280</name>
</gene>
<protein>
    <recommendedName>
        <fullName evidence="1">non-specific serine/threonine protein kinase</fullName>
        <ecNumber evidence="1">2.7.11.1</ecNumber>
    </recommendedName>
</protein>
<dbReference type="PANTHER" id="PTHR43289">
    <property type="entry name" value="MITOGEN-ACTIVATED PROTEIN KINASE KINASE KINASE 20-RELATED"/>
    <property type="match status" value="1"/>
</dbReference>
<keyword evidence="2" id="KW-0723">Serine/threonine-protein kinase</keyword>
<dbReference type="Proteomes" id="UP001165136">
    <property type="component" value="Unassembled WGS sequence"/>
</dbReference>
<sequence>MAAVGDKIAGRYLLRKRLGSGGMGVVWLASDTELERDVALKCPQVGDKAGAKRLQTEARNAARLRHPHIVGVHDIFSEGEVTWLVMEYVEARSLAEIVRESGALKPARAATIGWQVADALAAAHARGIVHCDVTPENILLTPGDVAKLTDFGVSRALWNDVTQTDSAIVRGKLPYLAPEVARGQKPGPESDVFSLGATLYAGIEGRPVFGDVGHPAALLSKAAEGVVAPPVRAGALTVPLTQLLLANPHRRPDAGEAATLFKKVSPPDPEILHREAQWRDTAVPSELHRRIWRRRIFTAAAAAVAVVAVAVGVVLALPRPNSTAQAPLVGDARTADPCALVSTASLARFGEIVLSTDSGNFNRCDLLVKPNGEVIADVKLVLDNGLPDADSRTRTTQAGNLTLLVEPLDDDTCDRSFALPDGHQVGITGRKDEPTGPDPCALADAATDYAAGVLNRGPIPRRAAPFPAQSLASADACSLLDATALSSVPGVDARHPVPGFGNWSCRWNSSIDGRVDVFYDRNPPLGASDGQPMTLAGRDAFMTPGFDDPKDCTIRTEYRDYYNNPDDHMVELLVVKVVGERPMDQRCETAKTLTTAAVTALEAKAPR</sequence>
<dbReference type="Gene3D" id="3.30.200.20">
    <property type="entry name" value="Phosphorylase Kinase, domain 1"/>
    <property type="match status" value="1"/>
</dbReference>
<dbReference type="InterPro" id="IPR017441">
    <property type="entry name" value="Protein_kinase_ATP_BS"/>
</dbReference>
<dbReference type="Pfam" id="PF00069">
    <property type="entry name" value="Pkinase"/>
    <property type="match status" value="1"/>
</dbReference>
<evidence type="ECO:0000313" key="10">
    <source>
        <dbReference type="EMBL" id="GLY65109.1"/>
    </source>
</evidence>
<evidence type="ECO:0000256" key="2">
    <source>
        <dbReference type="ARBA" id="ARBA00022527"/>
    </source>
</evidence>
<dbReference type="InterPro" id="IPR011009">
    <property type="entry name" value="Kinase-like_dom_sf"/>
</dbReference>
<keyword evidence="8" id="KW-0812">Transmembrane</keyword>
<dbReference type="EC" id="2.7.11.1" evidence="1"/>
<evidence type="ECO:0000256" key="8">
    <source>
        <dbReference type="SAM" id="Phobius"/>
    </source>
</evidence>
<keyword evidence="6 7" id="KW-0067">ATP-binding</keyword>
<evidence type="ECO:0000256" key="7">
    <source>
        <dbReference type="PROSITE-ProRule" id="PRU10141"/>
    </source>
</evidence>
<dbReference type="GO" id="GO:0005524">
    <property type="term" value="F:ATP binding"/>
    <property type="evidence" value="ECO:0007669"/>
    <property type="project" value="UniProtKB-UniRule"/>
</dbReference>
<dbReference type="InterPro" id="IPR008266">
    <property type="entry name" value="Tyr_kinase_AS"/>
</dbReference>
<name>A0A9W6VFQ2_9PSEU</name>
<comment type="caution">
    <text evidence="10">The sequence shown here is derived from an EMBL/GenBank/DDBJ whole genome shotgun (WGS) entry which is preliminary data.</text>
</comment>
<feature type="transmembrane region" description="Helical" evidence="8">
    <location>
        <begin position="296"/>
        <end position="317"/>
    </location>
</feature>
<feature type="domain" description="Protein kinase" evidence="9">
    <location>
        <begin position="12"/>
        <end position="271"/>
    </location>
</feature>
<keyword evidence="8" id="KW-1133">Transmembrane helix</keyword>
<dbReference type="PANTHER" id="PTHR43289:SF6">
    <property type="entry name" value="SERINE_THREONINE-PROTEIN KINASE NEKL-3"/>
    <property type="match status" value="1"/>
</dbReference>
<evidence type="ECO:0000313" key="11">
    <source>
        <dbReference type="Proteomes" id="UP001165136"/>
    </source>
</evidence>
<keyword evidence="8" id="KW-0472">Membrane</keyword>
<dbReference type="GO" id="GO:0004674">
    <property type="term" value="F:protein serine/threonine kinase activity"/>
    <property type="evidence" value="ECO:0007669"/>
    <property type="project" value="UniProtKB-KW"/>
</dbReference>
<evidence type="ECO:0000256" key="1">
    <source>
        <dbReference type="ARBA" id="ARBA00012513"/>
    </source>
</evidence>
<evidence type="ECO:0000259" key="9">
    <source>
        <dbReference type="PROSITE" id="PS50011"/>
    </source>
</evidence>
<dbReference type="RefSeq" id="WP_285486447.1">
    <property type="nucleotide sequence ID" value="NZ_BSTI01000003.1"/>
</dbReference>
<dbReference type="CDD" id="cd14014">
    <property type="entry name" value="STKc_PknB_like"/>
    <property type="match status" value="1"/>
</dbReference>
<feature type="binding site" evidence="7">
    <location>
        <position position="41"/>
    </location>
    <ligand>
        <name>ATP</name>
        <dbReference type="ChEBI" id="CHEBI:30616"/>
    </ligand>
</feature>
<accession>A0A9W6VFQ2</accession>
<dbReference type="InterPro" id="IPR000719">
    <property type="entry name" value="Prot_kinase_dom"/>
</dbReference>
<evidence type="ECO:0000256" key="6">
    <source>
        <dbReference type="ARBA" id="ARBA00022840"/>
    </source>
</evidence>
<keyword evidence="4 7" id="KW-0547">Nucleotide-binding</keyword>
<dbReference type="EMBL" id="BSTI01000003">
    <property type="protein sequence ID" value="GLY65109.1"/>
    <property type="molecule type" value="Genomic_DNA"/>
</dbReference>
<dbReference type="PROSITE" id="PS50011">
    <property type="entry name" value="PROTEIN_KINASE_DOM"/>
    <property type="match status" value="1"/>
</dbReference>
<reference evidence="10" key="1">
    <citation type="submission" date="2023-03" db="EMBL/GenBank/DDBJ databases">
        <title>Amycolatopsis taiwanensis NBRC 103393.</title>
        <authorList>
            <person name="Ichikawa N."/>
            <person name="Sato H."/>
            <person name="Tonouchi N."/>
        </authorList>
    </citation>
    <scope>NUCLEOTIDE SEQUENCE</scope>
    <source>
        <strain evidence="10">NBRC 103393</strain>
    </source>
</reference>
<evidence type="ECO:0000256" key="4">
    <source>
        <dbReference type="ARBA" id="ARBA00022741"/>
    </source>
</evidence>
<dbReference type="PROSITE" id="PS00109">
    <property type="entry name" value="PROTEIN_KINASE_TYR"/>
    <property type="match status" value="1"/>
</dbReference>
<dbReference type="AlphaFoldDB" id="A0A9W6VFQ2"/>
<dbReference type="SUPFAM" id="SSF56112">
    <property type="entry name" value="Protein kinase-like (PK-like)"/>
    <property type="match status" value="1"/>
</dbReference>
<keyword evidence="11" id="KW-1185">Reference proteome</keyword>
<dbReference type="Gene3D" id="1.10.510.10">
    <property type="entry name" value="Transferase(Phosphotransferase) domain 1"/>
    <property type="match status" value="1"/>
</dbReference>
<organism evidence="10 11">
    <name type="scientific">Amycolatopsis taiwanensis</name>
    <dbReference type="NCBI Taxonomy" id="342230"/>
    <lineage>
        <taxon>Bacteria</taxon>
        <taxon>Bacillati</taxon>
        <taxon>Actinomycetota</taxon>
        <taxon>Actinomycetes</taxon>
        <taxon>Pseudonocardiales</taxon>
        <taxon>Pseudonocardiaceae</taxon>
        <taxon>Amycolatopsis</taxon>
    </lineage>
</organism>
<dbReference type="PROSITE" id="PS00107">
    <property type="entry name" value="PROTEIN_KINASE_ATP"/>
    <property type="match status" value="1"/>
</dbReference>
<keyword evidence="3" id="KW-0808">Transferase</keyword>
<evidence type="ECO:0000256" key="3">
    <source>
        <dbReference type="ARBA" id="ARBA00022679"/>
    </source>
</evidence>